<gene>
    <name evidence="3" type="ORF">EHS25_003774</name>
</gene>
<organism evidence="3 4">
    <name type="scientific">Saitozyma podzolica</name>
    <dbReference type="NCBI Taxonomy" id="1890683"/>
    <lineage>
        <taxon>Eukaryota</taxon>
        <taxon>Fungi</taxon>
        <taxon>Dikarya</taxon>
        <taxon>Basidiomycota</taxon>
        <taxon>Agaricomycotina</taxon>
        <taxon>Tremellomycetes</taxon>
        <taxon>Tremellales</taxon>
        <taxon>Trimorphomycetaceae</taxon>
        <taxon>Saitozyma</taxon>
    </lineage>
</organism>
<dbReference type="InterPro" id="IPR028245">
    <property type="entry name" value="PIL1/LSP1"/>
</dbReference>
<dbReference type="Pfam" id="PF13805">
    <property type="entry name" value="Pil1"/>
    <property type="match status" value="1"/>
</dbReference>
<feature type="region of interest" description="Disordered" evidence="2">
    <location>
        <begin position="387"/>
        <end position="421"/>
    </location>
</feature>
<dbReference type="AlphaFoldDB" id="A0A427Y3H5"/>
<feature type="compositionally biased region" description="Basic and acidic residues" evidence="2">
    <location>
        <begin position="524"/>
        <end position="547"/>
    </location>
</feature>
<feature type="compositionally biased region" description="Low complexity" evidence="2">
    <location>
        <begin position="554"/>
        <end position="565"/>
    </location>
</feature>
<dbReference type="PANTHER" id="PTHR31962:SF6">
    <property type="entry name" value="EISOSOME COMPONENT PIL1-DOMAIN-CONTAINING PROTEIN"/>
    <property type="match status" value="1"/>
</dbReference>
<dbReference type="GO" id="GO:0008289">
    <property type="term" value="F:lipid binding"/>
    <property type="evidence" value="ECO:0007669"/>
    <property type="project" value="TreeGrafter"/>
</dbReference>
<feature type="compositionally biased region" description="Pro residues" evidence="2">
    <location>
        <begin position="610"/>
        <end position="626"/>
    </location>
</feature>
<dbReference type="InterPro" id="IPR027267">
    <property type="entry name" value="AH/BAR_dom_sf"/>
</dbReference>
<protein>
    <recommendedName>
        <fullName evidence="5">Eisosome core component</fullName>
    </recommendedName>
</protein>
<reference evidence="3 4" key="1">
    <citation type="submission" date="2018-11" db="EMBL/GenBank/DDBJ databases">
        <title>Genome sequence of Saitozyma podzolica DSM 27192.</title>
        <authorList>
            <person name="Aliyu H."/>
            <person name="Gorte O."/>
            <person name="Ochsenreither K."/>
        </authorList>
    </citation>
    <scope>NUCLEOTIDE SEQUENCE [LARGE SCALE GENOMIC DNA]</scope>
    <source>
        <strain evidence="3 4">DSM 27192</strain>
    </source>
</reference>
<dbReference type="Gene3D" id="1.20.1270.60">
    <property type="entry name" value="Arfaptin homology (AH) domain/BAR domain"/>
    <property type="match status" value="1"/>
</dbReference>
<feature type="region of interest" description="Disordered" evidence="2">
    <location>
        <begin position="466"/>
        <end position="706"/>
    </location>
</feature>
<name>A0A427Y3H5_9TREE</name>
<keyword evidence="4" id="KW-1185">Reference proteome</keyword>
<feature type="coiled-coil region" evidence="1">
    <location>
        <begin position="198"/>
        <end position="256"/>
    </location>
</feature>
<dbReference type="STRING" id="1890683.A0A427Y3H5"/>
<feature type="compositionally biased region" description="Low complexity" evidence="2">
    <location>
        <begin position="49"/>
        <end position="58"/>
    </location>
</feature>
<evidence type="ECO:0008006" key="5">
    <source>
        <dbReference type="Google" id="ProtNLM"/>
    </source>
</evidence>
<feature type="compositionally biased region" description="Basic and acidic residues" evidence="2">
    <location>
        <begin position="466"/>
        <end position="494"/>
    </location>
</feature>
<dbReference type="GO" id="GO:0006897">
    <property type="term" value="P:endocytosis"/>
    <property type="evidence" value="ECO:0007669"/>
    <property type="project" value="TreeGrafter"/>
</dbReference>
<feature type="region of interest" description="Disordered" evidence="2">
    <location>
        <begin position="1"/>
        <end position="58"/>
    </location>
</feature>
<dbReference type="GO" id="GO:0005886">
    <property type="term" value="C:plasma membrane"/>
    <property type="evidence" value="ECO:0007669"/>
    <property type="project" value="TreeGrafter"/>
</dbReference>
<proteinExistence type="predicted"/>
<dbReference type="GO" id="GO:0070941">
    <property type="term" value="P:eisosome assembly"/>
    <property type="evidence" value="ECO:0007669"/>
    <property type="project" value="TreeGrafter"/>
</dbReference>
<evidence type="ECO:0000256" key="2">
    <source>
        <dbReference type="SAM" id="MobiDB-lite"/>
    </source>
</evidence>
<dbReference type="Proteomes" id="UP000279259">
    <property type="component" value="Unassembled WGS sequence"/>
</dbReference>
<evidence type="ECO:0000256" key="1">
    <source>
        <dbReference type="SAM" id="Coils"/>
    </source>
</evidence>
<evidence type="ECO:0000313" key="4">
    <source>
        <dbReference type="Proteomes" id="UP000279259"/>
    </source>
</evidence>
<comment type="caution">
    <text evidence="3">The sequence shown here is derived from an EMBL/GenBank/DDBJ whole genome shotgun (WGS) entry which is preliminary data.</text>
</comment>
<sequence length="706" mass="75431">MRSASGHKFSLSAFGRKDKDRVASESSVNAYPSSPSAGAGFGTNGNGYAAGSPTTATATATAMGGTGGGVDYNSDGAPSSPTGGPGVTFDGLGRKLGKSIAHQSLLPSLGNKDVRALQDVISSEKGVLNMTEKLALETQKAAASLPIYGQQEGPDLQDILTHSSTLLNHLSTALQVFTGHQAALRSSLKRIRERDEALAELRNRRRNTGNKAENAERKLAKMGPENKSLPQQTDLLERLRQEMRQMDTDIVTEESKLGDFKRQIVKEALSLKFGGLEELGEKMCIIGELGKLLLEEIPLEETPPGYGRAPYTGFDKTENAVNEATKCLSTVQFQAASNAPKPPGLPQHIPPEPLRTPQLPDANHPSVLAAEEYANYPGNLASPVGAGAGVSEKGKARDSSLDENPYGGLAHNTSFRRQPDENHVYREYGGVRDVSSTGHQVMWQGPTEDAVNQIPTDHAYEYEQQREMDQQEAAEDLRGQEELSREEEAWKSEPSHYGLNGNGEQSAPLPNPHEIPMPSAASSHVDRPWEPLNLKRDRTPEPPRAHEPVILQDPIPSGPGVIPVPADSPAPHGYTNSAFPAPPMADLQPPHPISGDVSGDEAGYHTPREAPSPLPPTIPSDIPPQSPSISTSGGKISAAAFRRGVKPRQSEDEYGLEQGSGPRRLPVPPMSPDTNNAAALHHEGAFPDATPEAAGAPPSYGHDSLR</sequence>
<feature type="region of interest" description="Disordered" evidence="2">
    <location>
        <begin position="71"/>
        <end position="90"/>
    </location>
</feature>
<dbReference type="OrthoDB" id="5599269at2759"/>
<accession>A0A427Y3H5</accession>
<dbReference type="EMBL" id="RSCD01000019">
    <property type="protein sequence ID" value="RSH85634.1"/>
    <property type="molecule type" value="Genomic_DNA"/>
</dbReference>
<dbReference type="GO" id="GO:0036286">
    <property type="term" value="C:eisosome filament"/>
    <property type="evidence" value="ECO:0007669"/>
    <property type="project" value="TreeGrafter"/>
</dbReference>
<keyword evidence="1" id="KW-0175">Coiled coil</keyword>
<evidence type="ECO:0000313" key="3">
    <source>
        <dbReference type="EMBL" id="RSH85634.1"/>
    </source>
</evidence>
<dbReference type="PANTHER" id="PTHR31962">
    <property type="entry name" value="SPHINGOLIPID LONG CHAIN BASE-RESPONSIVE PROTEIN PIL1"/>
    <property type="match status" value="1"/>
</dbReference>
<feature type="compositionally biased region" description="Polar residues" evidence="2">
    <location>
        <begin position="24"/>
        <end position="36"/>
    </location>
</feature>